<comment type="caution">
    <text evidence="2">The sequence shown here is derived from an EMBL/GenBank/DDBJ whole genome shotgun (WGS) entry which is preliminary data.</text>
</comment>
<name>A0A388MCT6_CHABU</name>
<feature type="region of interest" description="Disordered" evidence="1">
    <location>
        <begin position="379"/>
        <end position="402"/>
    </location>
</feature>
<feature type="region of interest" description="Disordered" evidence="1">
    <location>
        <begin position="1"/>
        <end position="57"/>
    </location>
</feature>
<accession>A0A388MCT6</accession>
<evidence type="ECO:0000313" key="3">
    <source>
        <dbReference type="Proteomes" id="UP000265515"/>
    </source>
</evidence>
<protein>
    <submittedName>
        <fullName evidence="2">Uncharacterized protein</fullName>
    </submittedName>
</protein>
<feature type="compositionally biased region" description="Basic and acidic residues" evidence="1">
    <location>
        <begin position="249"/>
        <end position="272"/>
    </location>
</feature>
<organism evidence="2 3">
    <name type="scientific">Chara braunii</name>
    <name type="common">Braun's stonewort</name>
    <dbReference type="NCBI Taxonomy" id="69332"/>
    <lineage>
        <taxon>Eukaryota</taxon>
        <taxon>Viridiplantae</taxon>
        <taxon>Streptophyta</taxon>
        <taxon>Charophyceae</taxon>
        <taxon>Charales</taxon>
        <taxon>Characeae</taxon>
        <taxon>Chara</taxon>
    </lineage>
</organism>
<sequence>MSNAIVPYQAPQSRGTGNNERGYNSGGYNGGSRNSYGGNGGGYNNQQRVSHNWGGNRDREYEEKFDKIYGLLTKQAEEREQRKREADRLLSLEEEKKRLQAEELKRAEAKNEREQQEARLCEWALGRKVDLPGDEESEVAKLRKELDALKASCAGGSKETELEALRREKDSLLRAQDIGSEEDRLRKEIAELKSCIGQQQLADSQKEKDEIPALKIQIAELSGIRKALEDKSTEVAFLQKENSHLRSEFNGLKEEISRTSPSREEKRCDATKKTTPRNLKTAFESVDIDSDDEREDAGKEADPTKSTKGRSAVDDAQELEVTKMEVFREKRLRELRVGKKNDLEKLCQDEGISYIKLDQAKADVAEIRARRDFDEWLRSRTNQEEEDRDQHYSTFVEEANEG</sequence>
<feature type="compositionally biased region" description="Basic and acidic residues" evidence="1">
    <location>
        <begin position="296"/>
        <end position="305"/>
    </location>
</feature>
<dbReference type="Gramene" id="GBG92279">
    <property type="protein sequence ID" value="GBG92279"/>
    <property type="gene ID" value="CBR_g55048"/>
</dbReference>
<evidence type="ECO:0000256" key="1">
    <source>
        <dbReference type="SAM" id="MobiDB-lite"/>
    </source>
</evidence>
<gene>
    <name evidence="2" type="ORF">CBR_g55048</name>
</gene>
<dbReference type="EMBL" id="BFEA01001028">
    <property type="protein sequence ID" value="GBG92279.1"/>
    <property type="molecule type" value="Genomic_DNA"/>
</dbReference>
<feature type="region of interest" description="Disordered" evidence="1">
    <location>
        <begin position="75"/>
        <end position="95"/>
    </location>
</feature>
<feature type="compositionally biased region" description="Acidic residues" evidence="1">
    <location>
        <begin position="286"/>
        <end position="295"/>
    </location>
</feature>
<feature type="region of interest" description="Disordered" evidence="1">
    <location>
        <begin position="249"/>
        <end position="316"/>
    </location>
</feature>
<feature type="compositionally biased region" description="Basic and acidic residues" evidence="1">
    <location>
        <begin position="379"/>
        <end position="391"/>
    </location>
</feature>
<dbReference type="AlphaFoldDB" id="A0A388MCT6"/>
<reference evidence="2 3" key="1">
    <citation type="journal article" date="2018" name="Cell">
        <title>The Chara Genome: Secondary Complexity and Implications for Plant Terrestrialization.</title>
        <authorList>
            <person name="Nishiyama T."/>
            <person name="Sakayama H."/>
            <person name="Vries J.D."/>
            <person name="Buschmann H."/>
            <person name="Saint-Marcoux D."/>
            <person name="Ullrich K.K."/>
            <person name="Haas F.B."/>
            <person name="Vanderstraeten L."/>
            <person name="Becker D."/>
            <person name="Lang D."/>
            <person name="Vosolsobe S."/>
            <person name="Rombauts S."/>
            <person name="Wilhelmsson P.K.I."/>
            <person name="Janitza P."/>
            <person name="Kern R."/>
            <person name="Heyl A."/>
            <person name="Rumpler F."/>
            <person name="Villalobos L.I.A.C."/>
            <person name="Clay J.M."/>
            <person name="Skokan R."/>
            <person name="Toyoda A."/>
            <person name="Suzuki Y."/>
            <person name="Kagoshima H."/>
            <person name="Schijlen E."/>
            <person name="Tajeshwar N."/>
            <person name="Catarino B."/>
            <person name="Hetherington A.J."/>
            <person name="Saltykova A."/>
            <person name="Bonnot C."/>
            <person name="Breuninger H."/>
            <person name="Symeonidi A."/>
            <person name="Radhakrishnan G.V."/>
            <person name="Van Nieuwerburgh F."/>
            <person name="Deforce D."/>
            <person name="Chang C."/>
            <person name="Karol K.G."/>
            <person name="Hedrich R."/>
            <person name="Ulvskov P."/>
            <person name="Glockner G."/>
            <person name="Delwiche C.F."/>
            <person name="Petrasek J."/>
            <person name="Van de Peer Y."/>
            <person name="Friml J."/>
            <person name="Beilby M."/>
            <person name="Dolan L."/>
            <person name="Kohara Y."/>
            <person name="Sugano S."/>
            <person name="Fujiyama A."/>
            <person name="Delaux P.-M."/>
            <person name="Quint M."/>
            <person name="TheiBen G."/>
            <person name="Hagemann M."/>
            <person name="Harholt J."/>
            <person name="Dunand C."/>
            <person name="Zachgo S."/>
            <person name="Langdale J."/>
            <person name="Maumus F."/>
            <person name="Straeten D.V.D."/>
            <person name="Gould S.B."/>
            <person name="Rensing S.A."/>
        </authorList>
    </citation>
    <scope>NUCLEOTIDE SEQUENCE [LARGE SCALE GENOMIC DNA]</scope>
    <source>
        <strain evidence="2 3">S276</strain>
    </source>
</reference>
<dbReference type="Proteomes" id="UP000265515">
    <property type="component" value="Unassembled WGS sequence"/>
</dbReference>
<keyword evidence="3" id="KW-1185">Reference proteome</keyword>
<evidence type="ECO:0000313" key="2">
    <source>
        <dbReference type="EMBL" id="GBG92279.1"/>
    </source>
</evidence>
<proteinExistence type="predicted"/>